<name>A0A9D4W804_PEA</name>
<sequence length="471" mass="55004">MIDIGEVEVVKETGTEGYALDGKQATDGLNNDVPFGISVRGEQVANVEPRATEEMEEVERCLKMEQEGMQFGYPKANESLREYLWRCHKRNSDMLLCLRCSIRLCRRVAEDYEIWHRTKTERNWRKENQLQKVYPKPGENLLGFIVRCYKYEIECLMCPRCGAVYNRELAEAFERIPSNQGWEGMELDLCYDDNWRCAKDNVLFLKRQENDRVLMLLARLNKDLDEVRGRVLGKVPLPTLRETFAEIRREEAQQGIMMGKTPRNFESEGSVLATRNLDEGRRSYKVPWCDHCKREWHTRETCWKLKGKPPNWKKKSGSAFQASNSDQGQQPPPSQFPLTMEQLDRLYKLLESPTPSFSIATKGNFAFLSVNLATRNLDEGRRSYKVPWCDHYKREWHTRETCWKLKGKPHNWKKKSGSAFQASNSDQGQQPPPSQFPLTMEQLDKLYKLLPQCQQLVVIRSYTSVTLFRMS</sequence>
<dbReference type="PANTHER" id="PTHR34222">
    <property type="entry name" value="GAG_PRE-INTEGRS DOMAIN-CONTAINING PROTEIN"/>
    <property type="match status" value="1"/>
</dbReference>
<dbReference type="Gramene" id="Psat06G0260700-T1">
    <property type="protein sequence ID" value="KAI5396454.1"/>
    <property type="gene ID" value="KIW84_062607"/>
</dbReference>
<dbReference type="Proteomes" id="UP001058974">
    <property type="component" value="Chromosome 6"/>
</dbReference>
<feature type="region of interest" description="Disordered" evidence="1">
    <location>
        <begin position="307"/>
        <end position="335"/>
    </location>
</feature>
<dbReference type="PANTHER" id="PTHR34222:SF40">
    <property type="match status" value="1"/>
</dbReference>
<feature type="compositionally biased region" description="Polar residues" evidence="1">
    <location>
        <begin position="418"/>
        <end position="429"/>
    </location>
</feature>
<evidence type="ECO:0000313" key="2">
    <source>
        <dbReference type="EMBL" id="KAI5396454.1"/>
    </source>
</evidence>
<keyword evidence="3" id="KW-1185">Reference proteome</keyword>
<comment type="caution">
    <text evidence="2">The sequence shown here is derived from an EMBL/GenBank/DDBJ whole genome shotgun (WGS) entry which is preliminary data.</text>
</comment>
<feature type="region of interest" description="Disordered" evidence="1">
    <location>
        <begin position="409"/>
        <end position="436"/>
    </location>
</feature>
<feature type="compositionally biased region" description="Polar residues" evidence="1">
    <location>
        <begin position="319"/>
        <end position="329"/>
    </location>
</feature>
<evidence type="ECO:0000256" key="1">
    <source>
        <dbReference type="SAM" id="MobiDB-lite"/>
    </source>
</evidence>
<organism evidence="2 3">
    <name type="scientific">Pisum sativum</name>
    <name type="common">Garden pea</name>
    <name type="synonym">Lathyrus oleraceus</name>
    <dbReference type="NCBI Taxonomy" id="3888"/>
    <lineage>
        <taxon>Eukaryota</taxon>
        <taxon>Viridiplantae</taxon>
        <taxon>Streptophyta</taxon>
        <taxon>Embryophyta</taxon>
        <taxon>Tracheophyta</taxon>
        <taxon>Spermatophyta</taxon>
        <taxon>Magnoliopsida</taxon>
        <taxon>eudicotyledons</taxon>
        <taxon>Gunneridae</taxon>
        <taxon>Pentapetalae</taxon>
        <taxon>rosids</taxon>
        <taxon>fabids</taxon>
        <taxon>Fabales</taxon>
        <taxon>Fabaceae</taxon>
        <taxon>Papilionoideae</taxon>
        <taxon>50 kb inversion clade</taxon>
        <taxon>NPAAA clade</taxon>
        <taxon>Hologalegina</taxon>
        <taxon>IRL clade</taxon>
        <taxon>Fabeae</taxon>
        <taxon>Lathyrus</taxon>
    </lineage>
</organism>
<dbReference type="EMBL" id="JAMSHJ010000006">
    <property type="protein sequence ID" value="KAI5396454.1"/>
    <property type="molecule type" value="Genomic_DNA"/>
</dbReference>
<evidence type="ECO:0000313" key="3">
    <source>
        <dbReference type="Proteomes" id="UP001058974"/>
    </source>
</evidence>
<reference evidence="2 3" key="1">
    <citation type="journal article" date="2022" name="Nat. Genet.">
        <title>Improved pea reference genome and pan-genome highlight genomic features and evolutionary characteristics.</title>
        <authorList>
            <person name="Yang T."/>
            <person name="Liu R."/>
            <person name="Luo Y."/>
            <person name="Hu S."/>
            <person name="Wang D."/>
            <person name="Wang C."/>
            <person name="Pandey M.K."/>
            <person name="Ge S."/>
            <person name="Xu Q."/>
            <person name="Li N."/>
            <person name="Li G."/>
            <person name="Huang Y."/>
            <person name="Saxena R.K."/>
            <person name="Ji Y."/>
            <person name="Li M."/>
            <person name="Yan X."/>
            <person name="He Y."/>
            <person name="Liu Y."/>
            <person name="Wang X."/>
            <person name="Xiang C."/>
            <person name="Varshney R.K."/>
            <person name="Ding H."/>
            <person name="Gao S."/>
            <person name="Zong X."/>
        </authorList>
    </citation>
    <scope>NUCLEOTIDE SEQUENCE [LARGE SCALE GENOMIC DNA]</scope>
    <source>
        <strain evidence="2 3">cv. Zhongwan 6</strain>
    </source>
</reference>
<feature type="compositionally biased region" description="Basic residues" evidence="1">
    <location>
        <begin position="307"/>
        <end position="316"/>
    </location>
</feature>
<gene>
    <name evidence="2" type="ORF">KIW84_062607</name>
</gene>
<dbReference type="AlphaFoldDB" id="A0A9D4W804"/>
<accession>A0A9D4W804</accession>
<proteinExistence type="predicted"/>
<protein>
    <submittedName>
        <fullName evidence="2">Uncharacterized protein</fullName>
    </submittedName>
</protein>